<feature type="domain" description="EamA" evidence="2">
    <location>
        <begin position="38"/>
        <end position="169"/>
    </location>
</feature>
<dbReference type="Proteomes" id="UP001626536">
    <property type="component" value="Chromosome"/>
</dbReference>
<feature type="transmembrane region" description="Helical" evidence="1">
    <location>
        <begin position="291"/>
        <end position="309"/>
    </location>
</feature>
<gene>
    <name evidence="3" type="ORF">RZS28_18295</name>
</gene>
<keyword evidence="1" id="KW-1133">Transmembrane helix</keyword>
<evidence type="ECO:0000313" key="4">
    <source>
        <dbReference type="Proteomes" id="UP001626536"/>
    </source>
</evidence>
<accession>A0ABZ0HSR8</accession>
<feature type="transmembrane region" description="Helical" evidence="1">
    <location>
        <begin position="265"/>
        <end position="285"/>
    </location>
</feature>
<feature type="transmembrane region" description="Helical" evidence="1">
    <location>
        <begin position="127"/>
        <end position="145"/>
    </location>
</feature>
<keyword evidence="1" id="KW-0812">Transmembrane</keyword>
<dbReference type="Pfam" id="PF00892">
    <property type="entry name" value="EamA"/>
    <property type="match status" value="2"/>
</dbReference>
<organism evidence="3 4">
    <name type="scientific">Methylocapsa polymorpha</name>
    <dbReference type="NCBI Taxonomy" id="3080828"/>
    <lineage>
        <taxon>Bacteria</taxon>
        <taxon>Pseudomonadati</taxon>
        <taxon>Pseudomonadota</taxon>
        <taxon>Alphaproteobacteria</taxon>
        <taxon>Hyphomicrobiales</taxon>
        <taxon>Beijerinckiaceae</taxon>
        <taxon>Methylocapsa</taxon>
    </lineage>
</organism>
<feature type="transmembrane region" description="Helical" evidence="1">
    <location>
        <begin position="176"/>
        <end position="197"/>
    </location>
</feature>
<sequence>MPLSSPAAAERPSDPRAFDAPASLAVSLAEPHRTSIGTGIIWMLVSTGLFVCQDSTAKYLLHAYPATEIAWARYSIHLVLVTCFLAQRDPRLMSSRRPVLQLARSSLLLAITLFGMLAMRIMPFVDVSAVMSVAPVLVTALAVLTLGEKVGLTGWLSVLAGMSGVWVIVSEAGVDFSLAMAFPFLAALCNALYQIATRMLHFADPPMTTLFYSAVAGVIFCSPFLPFYGVLPTWADASLMLMLGLLGVASHFCLIRAYTAAPANIIAPFGYTALLWATLSGIVIFNEIPSLRTMLGSGLIVAAGLFIFLRAGKN</sequence>
<feature type="transmembrane region" description="Helical" evidence="1">
    <location>
        <begin position="152"/>
        <end position="170"/>
    </location>
</feature>
<dbReference type="InterPro" id="IPR000620">
    <property type="entry name" value="EamA_dom"/>
</dbReference>
<proteinExistence type="predicted"/>
<feature type="domain" description="EamA" evidence="2">
    <location>
        <begin position="181"/>
        <end position="308"/>
    </location>
</feature>
<keyword evidence="1" id="KW-0472">Membrane</keyword>
<keyword evidence="4" id="KW-1185">Reference proteome</keyword>
<dbReference type="SUPFAM" id="SSF103481">
    <property type="entry name" value="Multidrug resistance efflux transporter EmrE"/>
    <property type="match status" value="2"/>
</dbReference>
<name>A0ABZ0HSR8_9HYPH</name>
<dbReference type="RefSeq" id="WP_407339146.1">
    <property type="nucleotide sequence ID" value="NZ_CP136862.1"/>
</dbReference>
<evidence type="ECO:0000313" key="3">
    <source>
        <dbReference type="EMBL" id="WOJ89703.1"/>
    </source>
</evidence>
<evidence type="ECO:0000259" key="2">
    <source>
        <dbReference type="Pfam" id="PF00892"/>
    </source>
</evidence>
<dbReference type="InterPro" id="IPR037185">
    <property type="entry name" value="EmrE-like"/>
</dbReference>
<dbReference type="EMBL" id="CP136862">
    <property type="protein sequence ID" value="WOJ89703.1"/>
    <property type="molecule type" value="Genomic_DNA"/>
</dbReference>
<dbReference type="PANTHER" id="PTHR22911:SF103">
    <property type="entry name" value="BLR2811 PROTEIN"/>
    <property type="match status" value="1"/>
</dbReference>
<evidence type="ECO:0000256" key="1">
    <source>
        <dbReference type="SAM" id="Phobius"/>
    </source>
</evidence>
<feature type="transmembrane region" description="Helical" evidence="1">
    <location>
        <begin position="209"/>
        <end position="231"/>
    </location>
</feature>
<feature type="transmembrane region" description="Helical" evidence="1">
    <location>
        <begin position="237"/>
        <end position="258"/>
    </location>
</feature>
<dbReference type="PANTHER" id="PTHR22911">
    <property type="entry name" value="ACYL-MALONYL CONDENSING ENZYME-RELATED"/>
    <property type="match status" value="1"/>
</dbReference>
<protein>
    <submittedName>
        <fullName evidence="3">DMT family transporter</fullName>
    </submittedName>
</protein>
<reference evidence="3 4" key="1">
    <citation type="submission" date="2023-10" db="EMBL/GenBank/DDBJ databases">
        <title>Novel methanotroph of the genus Methylocapsa from a subarctic wetland.</title>
        <authorList>
            <person name="Belova S.E."/>
            <person name="Oshkin I.Y."/>
            <person name="Miroshnikov K."/>
            <person name="Dedysh S.N."/>
        </authorList>
    </citation>
    <scope>NUCLEOTIDE SEQUENCE [LARGE SCALE GENOMIC DNA]</scope>
    <source>
        <strain evidence="3 4">RX1</strain>
    </source>
</reference>